<gene>
    <name evidence="2" type="ORF">LPJ64_002412</name>
</gene>
<dbReference type="AlphaFoldDB" id="A0A9W7XN72"/>
<dbReference type="Proteomes" id="UP001145021">
    <property type="component" value="Unassembled WGS sequence"/>
</dbReference>
<proteinExistence type="predicted"/>
<keyword evidence="3" id="KW-1185">Reference proteome</keyword>
<evidence type="ECO:0000313" key="3">
    <source>
        <dbReference type="Proteomes" id="UP001145021"/>
    </source>
</evidence>
<feature type="domain" description="LITAF" evidence="1">
    <location>
        <begin position="107"/>
        <end position="200"/>
    </location>
</feature>
<dbReference type="EMBL" id="JANBOH010000076">
    <property type="protein sequence ID" value="KAJ1646085.1"/>
    <property type="molecule type" value="Genomic_DNA"/>
</dbReference>
<evidence type="ECO:0000259" key="1">
    <source>
        <dbReference type="PROSITE" id="PS51837"/>
    </source>
</evidence>
<accession>A0A9W7XN72</accession>
<dbReference type="SMART" id="SM00714">
    <property type="entry name" value="LITAF"/>
    <property type="match status" value="1"/>
</dbReference>
<protein>
    <recommendedName>
        <fullName evidence="1">LITAF domain-containing protein</fullName>
    </recommendedName>
</protein>
<comment type="caution">
    <text evidence="2">The sequence shown here is derived from an EMBL/GenBank/DDBJ whole genome shotgun (WGS) entry which is preliminary data.</text>
</comment>
<name>A0A9W7XN72_9FUNG</name>
<dbReference type="Pfam" id="PF10601">
    <property type="entry name" value="zf-LITAF-like"/>
    <property type="match status" value="1"/>
</dbReference>
<reference evidence="2" key="1">
    <citation type="submission" date="2022-07" db="EMBL/GenBank/DDBJ databases">
        <title>Phylogenomic reconstructions and comparative analyses of Kickxellomycotina fungi.</title>
        <authorList>
            <person name="Reynolds N.K."/>
            <person name="Stajich J.E."/>
            <person name="Barry K."/>
            <person name="Grigoriev I.V."/>
            <person name="Crous P."/>
            <person name="Smith M.E."/>
        </authorList>
    </citation>
    <scope>NUCLEOTIDE SEQUENCE</scope>
    <source>
        <strain evidence="2">NBRC 105413</strain>
    </source>
</reference>
<dbReference type="PROSITE" id="PS51837">
    <property type="entry name" value="LITAF"/>
    <property type="match status" value="1"/>
</dbReference>
<sequence>MYRPDAYHGHRFKNFSKSSIFVPPEWEVKNTRSGFTNLIANVFKAIDRRIYPHEPHAYYGYPRHGNHGHGYYDHHSRHRYHDLSHSYYSQPSTVLISDDKHGMFSHSRVHMPFHRGYAHVSSKSVPTECPRCKKQIMTLVKQSPGAPHLIATVGAVALGLIFKAPKALLPIAMLPMQMKSLHPAVHYCPKCNFKLGKNVQIVVPTD</sequence>
<dbReference type="InterPro" id="IPR006629">
    <property type="entry name" value="LITAF"/>
</dbReference>
<organism evidence="2 3">
    <name type="scientific">Coemansia asiatica</name>
    <dbReference type="NCBI Taxonomy" id="1052880"/>
    <lineage>
        <taxon>Eukaryota</taxon>
        <taxon>Fungi</taxon>
        <taxon>Fungi incertae sedis</taxon>
        <taxon>Zoopagomycota</taxon>
        <taxon>Kickxellomycotina</taxon>
        <taxon>Kickxellomycetes</taxon>
        <taxon>Kickxellales</taxon>
        <taxon>Kickxellaceae</taxon>
        <taxon>Coemansia</taxon>
    </lineage>
</organism>
<evidence type="ECO:0000313" key="2">
    <source>
        <dbReference type="EMBL" id="KAJ1646085.1"/>
    </source>
</evidence>